<keyword evidence="2" id="KW-0012">Acyltransferase</keyword>
<organism evidence="4 5">
    <name type="scientific">Deinococcus xinjiangensis</name>
    <dbReference type="NCBI Taxonomy" id="457454"/>
    <lineage>
        <taxon>Bacteria</taxon>
        <taxon>Thermotogati</taxon>
        <taxon>Deinococcota</taxon>
        <taxon>Deinococci</taxon>
        <taxon>Deinococcales</taxon>
        <taxon>Deinococcaceae</taxon>
        <taxon>Deinococcus</taxon>
    </lineage>
</organism>
<comment type="caution">
    <text evidence="4">The sequence shown here is derived from an EMBL/GenBank/DDBJ whole genome shotgun (WGS) entry which is preliminary data.</text>
</comment>
<feature type="domain" description="N-acetyltransferase" evidence="3">
    <location>
        <begin position="1"/>
        <end position="154"/>
    </location>
</feature>
<accession>A0ABP9VFW3</accession>
<dbReference type="Pfam" id="PF00583">
    <property type="entry name" value="Acetyltransf_1"/>
    <property type="match status" value="1"/>
</dbReference>
<dbReference type="Proteomes" id="UP001458946">
    <property type="component" value="Unassembled WGS sequence"/>
</dbReference>
<evidence type="ECO:0000259" key="3">
    <source>
        <dbReference type="PROSITE" id="PS51186"/>
    </source>
</evidence>
<evidence type="ECO:0000256" key="2">
    <source>
        <dbReference type="ARBA" id="ARBA00023315"/>
    </source>
</evidence>
<dbReference type="RefSeq" id="WP_353544067.1">
    <property type="nucleotide sequence ID" value="NZ_BAABRN010000087.1"/>
</dbReference>
<name>A0ABP9VFW3_9DEIO</name>
<dbReference type="PANTHER" id="PTHR43877">
    <property type="entry name" value="AMINOALKYLPHOSPHONATE N-ACETYLTRANSFERASE-RELATED-RELATED"/>
    <property type="match status" value="1"/>
</dbReference>
<dbReference type="InterPro" id="IPR050832">
    <property type="entry name" value="Bact_Acetyltransf"/>
</dbReference>
<dbReference type="PROSITE" id="PS51186">
    <property type="entry name" value="GNAT"/>
    <property type="match status" value="2"/>
</dbReference>
<evidence type="ECO:0000313" key="5">
    <source>
        <dbReference type="Proteomes" id="UP001458946"/>
    </source>
</evidence>
<proteinExistence type="predicted"/>
<feature type="domain" description="N-acetyltransferase" evidence="3">
    <location>
        <begin position="151"/>
        <end position="298"/>
    </location>
</feature>
<dbReference type="Gene3D" id="3.40.630.30">
    <property type="match status" value="1"/>
</dbReference>
<evidence type="ECO:0000313" key="4">
    <source>
        <dbReference type="EMBL" id="GAA5504102.1"/>
    </source>
</evidence>
<dbReference type="InterPro" id="IPR016181">
    <property type="entry name" value="Acyl_CoA_acyltransferase"/>
</dbReference>
<dbReference type="Pfam" id="PF13673">
    <property type="entry name" value="Acetyltransf_10"/>
    <property type="match status" value="1"/>
</dbReference>
<protein>
    <submittedName>
        <fullName evidence="4">Mycothiol acetyltransferase</fullName>
    </submittedName>
</protein>
<dbReference type="PANTHER" id="PTHR43877:SF8">
    <property type="entry name" value="N-ACETYLGLUTAMATE SYNTHASE-RELATED"/>
    <property type="match status" value="1"/>
</dbReference>
<gene>
    <name evidence="4" type="primary">mshD_6</name>
    <name evidence="4" type="ORF">Dxin01_03870</name>
</gene>
<reference evidence="4 5" key="1">
    <citation type="submission" date="2024-02" db="EMBL/GenBank/DDBJ databases">
        <title>Deinococcus xinjiangensis NBRC 107630.</title>
        <authorList>
            <person name="Ichikawa N."/>
            <person name="Katano-Makiyama Y."/>
            <person name="Hidaka K."/>
        </authorList>
    </citation>
    <scope>NUCLEOTIDE SEQUENCE [LARGE SCALE GENOMIC DNA]</scope>
    <source>
        <strain evidence="4 5">NBRC 107630</strain>
    </source>
</reference>
<sequence>MTQLSMTLPSPDEILELWREALPERMPQARGLVERLTNSAELLWQREGKTLVAVAAFRAPETHPYGYVRLLLVHPQWQRRGLGRKLVAEIRERLGPVPLSLGEERGHFFSGAVPASVPFWEAAGFRRTGGESVDMRCDLRPLNFEALPAGFRLSSGAAQGALEGVFGLTEAVFSPRWTFDAQRVAARAPQQVLALWQGERVVGFALTGRQDDPAVLPSFLYPEALAAGFGSVRVGGLGPVGLHPDWRGGGLGRALMLGAMDHLRQRGVEIMGIDWTGIAPFYEKLGFSEWARNVHMRG</sequence>
<keyword evidence="1" id="KW-0808">Transferase</keyword>
<keyword evidence="5" id="KW-1185">Reference proteome</keyword>
<dbReference type="InterPro" id="IPR000182">
    <property type="entry name" value="GNAT_dom"/>
</dbReference>
<evidence type="ECO:0000256" key="1">
    <source>
        <dbReference type="ARBA" id="ARBA00022679"/>
    </source>
</evidence>
<dbReference type="CDD" id="cd04301">
    <property type="entry name" value="NAT_SF"/>
    <property type="match status" value="2"/>
</dbReference>
<dbReference type="EMBL" id="BAABRN010000087">
    <property type="protein sequence ID" value="GAA5504102.1"/>
    <property type="molecule type" value="Genomic_DNA"/>
</dbReference>
<dbReference type="SUPFAM" id="SSF55729">
    <property type="entry name" value="Acyl-CoA N-acyltransferases (Nat)"/>
    <property type="match status" value="1"/>
</dbReference>